<proteinExistence type="predicted"/>
<keyword evidence="2" id="KW-0548">Nucleotidyltransferase</keyword>
<protein>
    <recommendedName>
        <fullName evidence="7">Integrase catalytic domain-containing protein</fullName>
    </recommendedName>
</protein>
<dbReference type="GO" id="GO:0004519">
    <property type="term" value="F:endonuclease activity"/>
    <property type="evidence" value="ECO:0007669"/>
    <property type="project" value="UniProtKB-KW"/>
</dbReference>
<evidence type="ECO:0000313" key="9">
    <source>
        <dbReference type="Proteomes" id="UP001333110"/>
    </source>
</evidence>
<keyword evidence="4" id="KW-0255">Endonuclease</keyword>
<evidence type="ECO:0000256" key="3">
    <source>
        <dbReference type="ARBA" id="ARBA00022722"/>
    </source>
</evidence>
<dbReference type="GO" id="GO:0015074">
    <property type="term" value="P:DNA integration"/>
    <property type="evidence" value="ECO:0007669"/>
    <property type="project" value="InterPro"/>
</dbReference>
<dbReference type="PANTHER" id="PTHR41694:SF3">
    <property type="entry name" value="RNA-DIRECTED DNA POLYMERASE-RELATED"/>
    <property type="match status" value="1"/>
</dbReference>
<comment type="caution">
    <text evidence="8">The sequence shown here is derived from an EMBL/GenBank/DDBJ whole genome shotgun (WGS) entry which is preliminary data.</text>
</comment>
<feature type="non-terminal residue" evidence="8">
    <location>
        <position position="322"/>
    </location>
</feature>
<dbReference type="Pfam" id="PF00665">
    <property type="entry name" value="rve"/>
    <property type="match status" value="1"/>
</dbReference>
<dbReference type="PROSITE" id="PS50994">
    <property type="entry name" value="INTEGRASE"/>
    <property type="match status" value="1"/>
</dbReference>
<evidence type="ECO:0000256" key="2">
    <source>
        <dbReference type="ARBA" id="ARBA00022695"/>
    </source>
</evidence>
<keyword evidence="5" id="KW-0378">Hydrolase</keyword>
<dbReference type="InterPro" id="IPR036397">
    <property type="entry name" value="RNaseH_sf"/>
</dbReference>
<dbReference type="Proteomes" id="UP001333110">
    <property type="component" value="Unassembled WGS sequence"/>
</dbReference>
<dbReference type="PANTHER" id="PTHR41694">
    <property type="entry name" value="ENDOGENOUS RETROVIRUS GROUP K MEMBER POL PROTEIN"/>
    <property type="match status" value="1"/>
</dbReference>
<keyword evidence="9" id="KW-1185">Reference proteome</keyword>
<dbReference type="GO" id="GO:0035613">
    <property type="term" value="F:RNA stem-loop binding"/>
    <property type="evidence" value="ECO:0007669"/>
    <property type="project" value="TreeGrafter"/>
</dbReference>
<name>A0AAN7N6Q6_MYCAM</name>
<sequence length="322" mass="36213">MFKGNIPSTHHATSPTWSKWVALIMQQAQLGKPNRLGILEEIMDWPEGRHFGALPEEVAHAQEAPLYNELSEDGRHHALFTDGSCCIVGNHRKWKAAVWSPHMTSRGGYSSGRRPIGSTGVNPSELLHCGRTSLPGNEQVDKAVKVEVAKVDLDWERKGELFVAQWAHKTLGHLGRDETYRWARDQGVELTMEAITQVTHECETCAAIKQATQGLGFQYGEAWQIDYIGPLPPTCQGKHYTLTMVEATTGWLETYPVNHATAQNNILGLEKQIVWQRGIPERIESDSGTHFQNNLINSWAKKHSTEFAEEKQEFTKTTDSYK</sequence>
<keyword evidence="3" id="KW-0540">Nuclease</keyword>
<gene>
    <name evidence="8" type="ORF">QYF61_023276</name>
</gene>
<evidence type="ECO:0000259" key="7">
    <source>
        <dbReference type="PROSITE" id="PS50994"/>
    </source>
</evidence>
<organism evidence="8 9">
    <name type="scientific">Mycteria americana</name>
    <name type="common">Wood stork</name>
    <dbReference type="NCBI Taxonomy" id="33587"/>
    <lineage>
        <taxon>Eukaryota</taxon>
        <taxon>Metazoa</taxon>
        <taxon>Chordata</taxon>
        <taxon>Craniata</taxon>
        <taxon>Vertebrata</taxon>
        <taxon>Euteleostomi</taxon>
        <taxon>Archelosauria</taxon>
        <taxon>Archosauria</taxon>
        <taxon>Dinosauria</taxon>
        <taxon>Saurischia</taxon>
        <taxon>Theropoda</taxon>
        <taxon>Coelurosauria</taxon>
        <taxon>Aves</taxon>
        <taxon>Neognathae</taxon>
        <taxon>Neoaves</taxon>
        <taxon>Aequornithes</taxon>
        <taxon>Ciconiiformes</taxon>
        <taxon>Ciconiidae</taxon>
        <taxon>Mycteria</taxon>
    </lineage>
</organism>
<reference evidence="8 9" key="1">
    <citation type="journal article" date="2023" name="J. Hered.">
        <title>Chromosome-level genome of the wood stork (Mycteria americana) provides insight into avian chromosome evolution.</title>
        <authorList>
            <person name="Flamio R. Jr."/>
            <person name="Ramstad K.M."/>
        </authorList>
    </citation>
    <scope>NUCLEOTIDE SEQUENCE [LARGE SCALE GENOMIC DNA]</scope>
    <source>
        <strain evidence="8">JAX WOST 10</strain>
    </source>
</reference>
<evidence type="ECO:0000256" key="5">
    <source>
        <dbReference type="ARBA" id="ARBA00022801"/>
    </source>
</evidence>
<keyword evidence="1" id="KW-0808">Transferase</keyword>
<dbReference type="AlphaFoldDB" id="A0AAN7N6Q6"/>
<dbReference type="EMBL" id="JAUNZN010000004">
    <property type="protein sequence ID" value="KAK4822913.1"/>
    <property type="molecule type" value="Genomic_DNA"/>
</dbReference>
<keyword evidence="6" id="KW-0695">RNA-directed DNA polymerase</keyword>
<dbReference type="InterPro" id="IPR012337">
    <property type="entry name" value="RNaseH-like_sf"/>
</dbReference>
<accession>A0AAN7N6Q6</accession>
<evidence type="ECO:0000256" key="6">
    <source>
        <dbReference type="ARBA" id="ARBA00022918"/>
    </source>
</evidence>
<dbReference type="GO" id="GO:0003964">
    <property type="term" value="F:RNA-directed DNA polymerase activity"/>
    <property type="evidence" value="ECO:0007669"/>
    <property type="project" value="UniProtKB-KW"/>
</dbReference>
<dbReference type="GO" id="GO:0016787">
    <property type="term" value="F:hydrolase activity"/>
    <property type="evidence" value="ECO:0007669"/>
    <property type="project" value="UniProtKB-KW"/>
</dbReference>
<dbReference type="SUPFAM" id="SSF53098">
    <property type="entry name" value="Ribonuclease H-like"/>
    <property type="match status" value="1"/>
</dbReference>
<evidence type="ECO:0000256" key="1">
    <source>
        <dbReference type="ARBA" id="ARBA00022679"/>
    </source>
</evidence>
<feature type="domain" description="Integrase catalytic" evidence="7">
    <location>
        <begin position="210"/>
        <end position="322"/>
    </location>
</feature>
<dbReference type="InterPro" id="IPR001584">
    <property type="entry name" value="Integrase_cat-core"/>
</dbReference>
<evidence type="ECO:0000313" key="8">
    <source>
        <dbReference type="EMBL" id="KAK4822913.1"/>
    </source>
</evidence>
<evidence type="ECO:0000256" key="4">
    <source>
        <dbReference type="ARBA" id="ARBA00022759"/>
    </source>
</evidence>
<dbReference type="Gene3D" id="3.30.420.10">
    <property type="entry name" value="Ribonuclease H-like superfamily/Ribonuclease H"/>
    <property type="match status" value="1"/>
</dbReference>